<dbReference type="Proteomes" id="UP000184499">
    <property type="component" value="Unassembled WGS sequence"/>
</dbReference>
<feature type="region of interest" description="Disordered" evidence="1">
    <location>
        <begin position="244"/>
        <end position="264"/>
    </location>
</feature>
<dbReference type="VEuPathDB" id="FungiDB:ASPBRDRAFT_133898"/>
<organism evidence="2 3">
    <name type="scientific">Aspergillus brasiliensis (strain CBS 101740 / IMI 381727 / IBT 21946)</name>
    <dbReference type="NCBI Taxonomy" id="767769"/>
    <lineage>
        <taxon>Eukaryota</taxon>
        <taxon>Fungi</taxon>
        <taxon>Dikarya</taxon>
        <taxon>Ascomycota</taxon>
        <taxon>Pezizomycotina</taxon>
        <taxon>Eurotiomycetes</taxon>
        <taxon>Eurotiomycetidae</taxon>
        <taxon>Eurotiales</taxon>
        <taxon>Aspergillaceae</taxon>
        <taxon>Aspergillus</taxon>
        <taxon>Aspergillus subgen. Circumdati</taxon>
    </lineage>
</organism>
<name>A0A1L9U8P3_ASPBC</name>
<dbReference type="AlphaFoldDB" id="A0A1L9U8P3"/>
<sequence length="264" mass="29008">MVDAVQIDYLRSERQTTSDQLTADVFYWLVPCARHESIKLGSSITASQHHSRDMKNIALHSTSLGQTFYGSCPGLRSPVLTANSKQRLSIANSAQMTADRVVFPGSLPLGRMESFPVNLNPNRQRLLDWCSVASSGDEGKSEFPVSTCDCLLRVPGDFRQVHPPLLFSLAKDFFIPGYVANSVPPSGWKNTPGQSLSAISPVPLLVRMLGWAVGSPDPLSGKSRDWHHRVRAVEFSLTRSLGNQVSKGGMATPCHEPWLSRHAR</sequence>
<dbReference type="GeneID" id="93571047"/>
<proteinExistence type="predicted"/>
<keyword evidence="3" id="KW-1185">Reference proteome</keyword>
<evidence type="ECO:0000313" key="3">
    <source>
        <dbReference type="Proteomes" id="UP000184499"/>
    </source>
</evidence>
<evidence type="ECO:0000256" key="1">
    <source>
        <dbReference type="SAM" id="MobiDB-lite"/>
    </source>
</evidence>
<reference evidence="3" key="1">
    <citation type="journal article" date="2017" name="Genome Biol.">
        <title>Comparative genomics reveals high biological diversity and specific adaptations in the industrially and medically important fungal genus Aspergillus.</title>
        <authorList>
            <person name="de Vries R.P."/>
            <person name="Riley R."/>
            <person name="Wiebenga A."/>
            <person name="Aguilar-Osorio G."/>
            <person name="Amillis S."/>
            <person name="Uchima C.A."/>
            <person name="Anderluh G."/>
            <person name="Asadollahi M."/>
            <person name="Askin M."/>
            <person name="Barry K."/>
            <person name="Battaglia E."/>
            <person name="Bayram O."/>
            <person name="Benocci T."/>
            <person name="Braus-Stromeyer S.A."/>
            <person name="Caldana C."/>
            <person name="Canovas D."/>
            <person name="Cerqueira G.C."/>
            <person name="Chen F."/>
            <person name="Chen W."/>
            <person name="Choi C."/>
            <person name="Clum A."/>
            <person name="Dos Santos R.A."/>
            <person name="Damasio A.R."/>
            <person name="Diallinas G."/>
            <person name="Emri T."/>
            <person name="Fekete E."/>
            <person name="Flipphi M."/>
            <person name="Freyberg S."/>
            <person name="Gallo A."/>
            <person name="Gournas C."/>
            <person name="Habgood R."/>
            <person name="Hainaut M."/>
            <person name="Harispe M.L."/>
            <person name="Henrissat B."/>
            <person name="Hilden K.S."/>
            <person name="Hope R."/>
            <person name="Hossain A."/>
            <person name="Karabika E."/>
            <person name="Karaffa L."/>
            <person name="Karanyi Z."/>
            <person name="Krasevec N."/>
            <person name="Kuo A."/>
            <person name="Kusch H."/>
            <person name="LaButti K."/>
            <person name="Lagendijk E.L."/>
            <person name="Lapidus A."/>
            <person name="Levasseur A."/>
            <person name="Lindquist E."/>
            <person name="Lipzen A."/>
            <person name="Logrieco A.F."/>
            <person name="MacCabe A."/>
            <person name="Maekelae M.R."/>
            <person name="Malavazi I."/>
            <person name="Melin P."/>
            <person name="Meyer V."/>
            <person name="Mielnichuk N."/>
            <person name="Miskei M."/>
            <person name="Molnar A.P."/>
            <person name="Mule G."/>
            <person name="Ngan C.Y."/>
            <person name="Orejas M."/>
            <person name="Orosz E."/>
            <person name="Ouedraogo J.P."/>
            <person name="Overkamp K.M."/>
            <person name="Park H.-S."/>
            <person name="Perrone G."/>
            <person name="Piumi F."/>
            <person name="Punt P.J."/>
            <person name="Ram A.F."/>
            <person name="Ramon A."/>
            <person name="Rauscher S."/>
            <person name="Record E."/>
            <person name="Riano-Pachon D.M."/>
            <person name="Robert V."/>
            <person name="Roehrig J."/>
            <person name="Ruller R."/>
            <person name="Salamov A."/>
            <person name="Salih N.S."/>
            <person name="Samson R.A."/>
            <person name="Sandor E."/>
            <person name="Sanguinetti M."/>
            <person name="Schuetze T."/>
            <person name="Sepcic K."/>
            <person name="Shelest E."/>
            <person name="Sherlock G."/>
            <person name="Sophianopoulou V."/>
            <person name="Squina F.M."/>
            <person name="Sun H."/>
            <person name="Susca A."/>
            <person name="Todd R.B."/>
            <person name="Tsang A."/>
            <person name="Unkles S.E."/>
            <person name="van de Wiele N."/>
            <person name="van Rossen-Uffink D."/>
            <person name="Oliveira J.V."/>
            <person name="Vesth T.C."/>
            <person name="Visser J."/>
            <person name="Yu J.-H."/>
            <person name="Zhou M."/>
            <person name="Andersen M.R."/>
            <person name="Archer D.B."/>
            <person name="Baker S.E."/>
            <person name="Benoit I."/>
            <person name="Brakhage A.A."/>
            <person name="Braus G.H."/>
            <person name="Fischer R."/>
            <person name="Frisvad J.C."/>
            <person name="Goldman G.H."/>
            <person name="Houbraken J."/>
            <person name="Oakley B."/>
            <person name="Pocsi I."/>
            <person name="Scazzocchio C."/>
            <person name="Seiboth B."/>
            <person name="vanKuyk P.A."/>
            <person name="Wortman J."/>
            <person name="Dyer P.S."/>
            <person name="Grigoriev I.V."/>
        </authorList>
    </citation>
    <scope>NUCLEOTIDE SEQUENCE [LARGE SCALE GENOMIC DNA]</scope>
    <source>
        <strain evidence="3">CBS 101740 / IMI 381727 / IBT 21946</strain>
    </source>
</reference>
<dbReference type="RefSeq" id="XP_067475319.1">
    <property type="nucleotide sequence ID" value="XM_067618559.1"/>
</dbReference>
<accession>A0A1L9U8P3</accession>
<dbReference type="EMBL" id="KV878691">
    <property type="protein sequence ID" value="OJJ68070.1"/>
    <property type="molecule type" value="Genomic_DNA"/>
</dbReference>
<gene>
    <name evidence="2" type="ORF">ASPBRDRAFT_133898</name>
</gene>
<protein>
    <submittedName>
        <fullName evidence="2">Uncharacterized protein</fullName>
    </submittedName>
</protein>
<evidence type="ECO:0000313" key="2">
    <source>
        <dbReference type="EMBL" id="OJJ68070.1"/>
    </source>
</evidence>